<keyword evidence="4 9" id="KW-0812">Transmembrane</keyword>
<dbReference type="InterPro" id="IPR001872">
    <property type="entry name" value="Peptidase_A8"/>
</dbReference>
<evidence type="ECO:0000256" key="9">
    <source>
        <dbReference type="HAMAP-Rule" id="MF_00161"/>
    </source>
</evidence>
<keyword evidence="5 9" id="KW-0064">Aspartyl protease</keyword>
<dbReference type="Proteomes" id="UP001317705">
    <property type="component" value="Chromosome"/>
</dbReference>
<comment type="catalytic activity">
    <reaction evidence="9 10">
        <text>Release of signal peptides from bacterial membrane prolipoproteins. Hydrolyzes -Xaa-Yaa-Zaa-|-(S,diacylglyceryl)Cys-, in which Xaa is hydrophobic (preferably Leu), and Yaa (Ala or Ser) and Zaa (Gly or Ala) have small, neutral side chains.</text>
        <dbReference type="EC" id="3.4.23.36"/>
    </reaction>
</comment>
<dbReference type="PRINTS" id="PR00781">
    <property type="entry name" value="LIPOSIGPTASE"/>
</dbReference>
<comment type="similarity">
    <text evidence="1 9 11">Belongs to the peptidase A8 family.</text>
</comment>
<comment type="subcellular location">
    <subcellularLocation>
        <location evidence="9">Cell membrane</location>
        <topology evidence="9">Multi-pass membrane protein</topology>
    </subcellularLocation>
</comment>
<dbReference type="PANTHER" id="PTHR33695:SF1">
    <property type="entry name" value="LIPOPROTEIN SIGNAL PEPTIDASE"/>
    <property type="match status" value="1"/>
</dbReference>
<keyword evidence="8 9" id="KW-0472">Membrane</keyword>
<dbReference type="Pfam" id="PF01252">
    <property type="entry name" value="Peptidase_A8"/>
    <property type="match status" value="1"/>
</dbReference>
<feature type="active site" evidence="9">
    <location>
        <position position="119"/>
    </location>
</feature>
<dbReference type="PROSITE" id="PS00855">
    <property type="entry name" value="SPASE_II"/>
    <property type="match status" value="1"/>
</dbReference>
<evidence type="ECO:0000256" key="11">
    <source>
        <dbReference type="RuleBase" id="RU004181"/>
    </source>
</evidence>
<keyword evidence="3 9" id="KW-0645">Protease</keyword>
<name>A0ABM8EPK1_9BACT</name>
<organism evidence="12 13">
    <name type="scientific">Geotalea uraniireducens</name>
    <dbReference type="NCBI Taxonomy" id="351604"/>
    <lineage>
        <taxon>Bacteria</taxon>
        <taxon>Pseudomonadati</taxon>
        <taxon>Thermodesulfobacteriota</taxon>
        <taxon>Desulfuromonadia</taxon>
        <taxon>Geobacterales</taxon>
        <taxon>Geobacteraceae</taxon>
        <taxon>Geotalea</taxon>
    </lineage>
</organism>
<comment type="caution">
    <text evidence="9">Lacks conserved residue(s) required for the propagation of feature annotation.</text>
</comment>
<comment type="function">
    <text evidence="9 10">This protein specifically catalyzes the removal of signal peptides from prolipoproteins.</text>
</comment>
<dbReference type="HAMAP" id="MF_00161">
    <property type="entry name" value="LspA"/>
    <property type="match status" value="1"/>
</dbReference>
<keyword evidence="2 9" id="KW-1003">Cell membrane</keyword>
<protein>
    <recommendedName>
        <fullName evidence="9">Lipoprotein signal peptidase</fullName>
        <ecNumber evidence="9">3.4.23.36</ecNumber>
    </recommendedName>
    <alternativeName>
        <fullName evidence="9">Prolipoprotein signal peptidase</fullName>
    </alternativeName>
    <alternativeName>
        <fullName evidence="9">Signal peptidase II</fullName>
        <shortName evidence="9">SPase II</shortName>
    </alternativeName>
</protein>
<evidence type="ECO:0000256" key="1">
    <source>
        <dbReference type="ARBA" id="ARBA00006139"/>
    </source>
</evidence>
<evidence type="ECO:0000256" key="8">
    <source>
        <dbReference type="ARBA" id="ARBA00023136"/>
    </source>
</evidence>
<accession>A0ABM8EPK1</accession>
<feature type="transmembrane region" description="Helical" evidence="9">
    <location>
        <begin position="129"/>
        <end position="149"/>
    </location>
</feature>
<evidence type="ECO:0000256" key="3">
    <source>
        <dbReference type="ARBA" id="ARBA00022670"/>
    </source>
</evidence>
<dbReference type="EC" id="3.4.23.36" evidence="9"/>
<gene>
    <name evidence="9 12" type="primary">lspA</name>
    <name evidence="12" type="ORF">GURASL_34560</name>
</gene>
<dbReference type="NCBIfam" id="TIGR00077">
    <property type="entry name" value="lspA"/>
    <property type="match status" value="1"/>
</dbReference>
<evidence type="ECO:0000313" key="13">
    <source>
        <dbReference type="Proteomes" id="UP001317705"/>
    </source>
</evidence>
<keyword evidence="7 9" id="KW-1133">Transmembrane helix</keyword>
<dbReference type="PANTHER" id="PTHR33695">
    <property type="entry name" value="LIPOPROTEIN SIGNAL PEPTIDASE"/>
    <property type="match status" value="1"/>
</dbReference>
<proteinExistence type="inferred from homology"/>
<dbReference type="RefSeq" id="WP_282000632.1">
    <property type="nucleotide sequence ID" value="NZ_AP027151.1"/>
</dbReference>
<keyword evidence="12" id="KW-0449">Lipoprotein</keyword>
<keyword evidence="6 9" id="KW-0378">Hydrolase</keyword>
<evidence type="ECO:0000256" key="2">
    <source>
        <dbReference type="ARBA" id="ARBA00022475"/>
    </source>
</evidence>
<comment type="pathway">
    <text evidence="9">Protein modification; lipoprotein biosynthesis (signal peptide cleavage).</text>
</comment>
<evidence type="ECO:0000256" key="4">
    <source>
        <dbReference type="ARBA" id="ARBA00022692"/>
    </source>
</evidence>
<feature type="transmembrane region" description="Helical" evidence="9">
    <location>
        <begin position="91"/>
        <end position="109"/>
    </location>
</feature>
<evidence type="ECO:0000313" key="12">
    <source>
        <dbReference type="EMBL" id="BDV44533.1"/>
    </source>
</evidence>
<dbReference type="EMBL" id="AP027151">
    <property type="protein sequence ID" value="BDV44533.1"/>
    <property type="molecule type" value="Genomic_DNA"/>
</dbReference>
<reference evidence="12 13" key="1">
    <citation type="submission" date="2022-12" db="EMBL/GenBank/DDBJ databases">
        <title>Polyphasic characterization of Geotalea uranireducens NIT-SL11 newly isolated from a complex of sewage sludge and microbially reduced graphene oxide.</title>
        <authorList>
            <person name="Xie L."/>
            <person name="Yoshida N."/>
            <person name="Meng L."/>
        </authorList>
    </citation>
    <scope>NUCLEOTIDE SEQUENCE [LARGE SCALE GENOMIC DNA]</scope>
    <source>
        <strain evidence="12 13">NIT-SL11</strain>
    </source>
</reference>
<evidence type="ECO:0000256" key="5">
    <source>
        <dbReference type="ARBA" id="ARBA00022750"/>
    </source>
</evidence>
<keyword evidence="13" id="KW-1185">Reference proteome</keyword>
<sequence length="161" mass="18108">MKPRYLILLAVTVLILGLDQATKILIDRSMALYQSRPVIDGLFSITYMRNRGAAFSFLSGFSYRLPFFIGISLAALVVIIFAYRKLRDDQTLAAVALAMIFAGALGNLIDRVRLGEVIDFLDVYWRTYHWPAFNVADSAICVGVALLAFDMLREERRHGKA</sequence>
<feature type="transmembrane region" description="Helical" evidence="9">
    <location>
        <begin position="65"/>
        <end position="84"/>
    </location>
</feature>
<evidence type="ECO:0000256" key="7">
    <source>
        <dbReference type="ARBA" id="ARBA00022989"/>
    </source>
</evidence>
<evidence type="ECO:0000256" key="10">
    <source>
        <dbReference type="RuleBase" id="RU000594"/>
    </source>
</evidence>
<feature type="active site" evidence="9">
    <location>
        <position position="137"/>
    </location>
</feature>
<evidence type="ECO:0000256" key="6">
    <source>
        <dbReference type="ARBA" id="ARBA00022801"/>
    </source>
</evidence>